<evidence type="ECO:0000256" key="1">
    <source>
        <dbReference type="ARBA" id="ARBA00004651"/>
    </source>
</evidence>
<evidence type="ECO:0000256" key="8">
    <source>
        <dbReference type="ARBA" id="ARBA00023136"/>
    </source>
</evidence>
<dbReference type="PIRSF" id="PIRSF006603">
    <property type="entry name" value="DinF"/>
    <property type="match status" value="1"/>
</dbReference>
<evidence type="ECO:0000256" key="3">
    <source>
        <dbReference type="ARBA" id="ARBA00022449"/>
    </source>
</evidence>
<protein>
    <recommendedName>
        <fullName evidence="9">Multidrug-efflux transporter</fullName>
    </recommendedName>
</protein>
<evidence type="ECO:0000256" key="10">
    <source>
        <dbReference type="SAM" id="Phobius"/>
    </source>
</evidence>
<evidence type="ECO:0000256" key="6">
    <source>
        <dbReference type="ARBA" id="ARBA00022989"/>
    </source>
</evidence>
<feature type="transmembrane region" description="Helical" evidence="10">
    <location>
        <begin position="408"/>
        <end position="427"/>
    </location>
</feature>
<feature type="transmembrane region" description="Helical" evidence="10">
    <location>
        <begin position="212"/>
        <end position="235"/>
    </location>
</feature>
<reference evidence="11 12" key="2">
    <citation type="submission" date="2008-10" db="EMBL/GenBank/DDBJ databases">
        <authorList>
            <person name="Fulton L."/>
            <person name="Clifton S."/>
            <person name="Fulton B."/>
            <person name="Xu J."/>
            <person name="Minx P."/>
            <person name="Pepin K.H."/>
            <person name="Johnson M."/>
            <person name="Thiruvilangam P."/>
            <person name="Bhonagiri V."/>
            <person name="Nash W.E."/>
            <person name="Mardis E.R."/>
            <person name="Wilson R.K."/>
        </authorList>
    </citation>
    <scope>NUCLEOTIDE SEQUENCE [LARGE SCALE GENOMIC DNA]</scope>
    <source>
        <strain evidence="11 12">DSM 17855</strain>
    </source>
</reference>
<dbReference type="NCBIfam" id="TIGR00797">
    <property type="entry name" value="matE"/>
    <property type="match status" value="1"/>
</dbReference>
<dbReference type="GO" id="GO:0042910">
    <property type="term" value="F:xenobiotic transmembrane transporter activity"/>
    <property type="evidence" value="ECO:0007669"/>
    <property type="project" value="InterPro"/>
</dbReference>
<gene>
    <name evidence="11" type="ORF">BACDOR_00058</name>
</gene>
<keyword evidence="3" id="KW-0050">Antiport</keyword>
<feature type="transmembrane region" description="Helical" evidence="10">
    <location>
        <begin position="300"/>
        <end position="318"/>
    </location>
</feature>
<evidence type="ECO:0000256" key="2">
    <source>
        <dbReference type="ARBA" id="ARBA00022448"/>
    </source>
</evidence>
<evidence type="ECO:0000256" key="4">
    <source>
        <dbReference type="ARBA" id="ARBA00022475"/>
    </source>
</evidence>
<feature type="transmembrane region" description="Helical" evidence="10">
    <location>
        <begin position="275"/>
        <end position="294"/>
    </location>
</feature>
<dbReference type="Pfam" id="PF01554">
    <property type="entry name" value="MatE"/>
    <property type="match status" value="2"/>
</dbReference>
<proteinExistence type="predicted"/>
<evidence type="ECO:0000313" key="12">
    <source>
        <dbReference type="Proteomes" id="UP000004849"/>
    </source>
</evidence>
<keyword evidence="2" id="KW-0813">Transport</keyword>
<accession>B6VRV7</accession>
<feature type="transmembrane region" description="Helical" evidence="10">
    <location>
        <begin position="73"/>
        <end position="94"/>
    </location>
</feature>
<keyword evidence="4" id="KW-1003">Cell membrane</keyword>
<evidence type="ECO:0000313" key="11">
    <source>
        <dbReference type="EMBL" id="EEB27493.1"/>
    </source>
</evidence>
<dbReference type="PANTHER" id="PTHR43298:SF2">
    <property type="entry name" value="FMN_FAD EXPORTER YEEO-RELATED"/>
    <property type="match status" value="1"/>
</dbReference>
<feature type="transmembrane region" description="Helical" evidence="10">
    <location>
        <begin position="114"/>
        <end position="135"/>
    </location>
</feature>
<evidence type="ECO:0000256" key="5">
    <source>
        <dbReference type="ARBA" id="ARBA00022692"/>
    </source>
</evidence>
<evidence type="ECO:0000256" key="7">
    <source>
        <dbReference type="ARBA" id="ARBA00023065"/>
    </source>
</evidence>
<feature type="transmembrane region" description="Helical" evidence="10">
    <location>
        <begin position="32"/>
        <end position="53"/>
    </location>
</feature>
<dbReference type="CDD" id="cd13131">
    <property type="entry name" value="MATE_NorM_like"/>
    <property type="match status" value="1"/>
</dbReference>
<dbReference type="HOGENOM" id="CLU_012893_6_3_10"/>
<feature type="transmembrane region" description="Helical" evidence="10">
    <location>
        <begin position="338"/>
        <end position="357"/>
    </location>
</feature>
<dbReference type="InterPro" id="IPR050222">
    <property type="entry name" value="MATE_MdtK"/>
</dbReference>
<evidence type="ECO:0000256" key="9">
    <source>
        <dbReference type="ARBA" id="ARBA00031636"/>
    </source>
</evidence>
<dbReference type="GO" id="GO:0005886">
    <property type="term" value="C:plasma membrane"/>
    <property type="evidence" value="ECO:0007669"/>
    <property type="project" value="UniProtKB-SubCell"/>
</dbReference>
<keyword evidence="8 10" id="KW-0472">Membrane</keyword>
<organism evidence="11 12">
    <name type="scientific">Phocaeicola dorei DSM 17855</name>
    <dbReference type="NCBI Taxonomy" id="483217"/>
    <lineage>
        <taxon>Bacteria</taxon>
        <taxon>Pseudomonadati</taxon>
        <taxon>Bacteroidota</taxon>
        <taxon>Bacteroidia</taxon>
        <taxon>Bacteroidales</taxon>
        <taxon>Bacteroidaceae</taxon>
        <taxon>Phocaeicola</taxon>
    </lineage>
</organism>
<name>B6VRV7_9BACT</name>
<sequence>MRHAEHSAASWQISILAYWHISNLLTMQHYKALFTLGIPIVIGQIGVIILGFADTLMIGHHSTNELAAASFVNNMFTLAIIFATGFSYGLTPIVGSLFGRGETHVVGRMLKNSLFANTLLAVLLTLIMWILYLNIHRLGQPEELLPLMRPYFIVLLISLLFVLLFNGFKQFADGITDTRVSMWILLAGNVMNIIGNYILIYGKLGMPEMGLLGAGISTLASRIMMVVVFAVIFFCTRRYHIYKEGFLHNALNRADFLYLNKLGWPIAMQMGMETASFSLSAIMVGWIGTTALAAHQVMLAISQICFMMYYGMGAAVAVRVSNFRGQNDRINVRRSAYAGFHIMLFIALIGALPIFLLRNELGGWFSDSPAVSVMVAQLIIPFIIYQFGDGLQINFANALRGIADVKPMMYIAFIAYFLISLPAGYFFGFIMDWGIIGIWMAFPFGLTTAGILYYLRFNRDTKLK</sequence>
<feature type="transmembrane region" description="Helical" evidence="10">
    <location>
        <begin position="147"/>
        <end position="168"/>
    </location>
</feature>
<feature type="transmembrane region" description="Helical" evidence="10">
    <location>
        <begin position="433"/>
        <end position="455"/>
    </location>
</feature>
<dbReference type="InterPro" id="IPR048279">
    <property type="entry name" value="MdtK-like"/>
</dbReference>
<dbReference type="GO" id="GO:0015297">
    <property type="term" value="F:antiporter activity"/>
    <property type="evidence" value="ECO:0007669"/>
    <property type="project" value="UniProtKB-KW"/>
</dbReference>
<feature type="transmembrane region" description="Helical" evidence="10">
    <location>
        <begin position="369"/>
        <end position="387"/>
    </location>
</feature>
<keyword evidence="5 10" id="KW-0812">Transmembrane</keyword>
<dbReference type="GO" id="GO:0006811">
    <property type="term" value="P:monoatomic ion transport"/>
    <property type="evidence" value="ECO:0007669"/>
    <property type="project" value="UniProtKB-KW"/>
</dbReference>
<reference evidence="11 12" key="1">
    <citation type="submission" date="2008-10" db="EMBL/GenBank/DDBJ databases">
        <title>Draft genome sequence of Bacteroides dorei (DSM 17855).</title>
        <authorList>
            <person name="Sudarsanam P."/>
            <person name="Ley R."/>
            <person name="Guruge J."/>
            <person name="Turnbaugh P.J."/>
            <person name="Mahowald M."/>
            <person name="Liep D."/>
            <person name="Gordon J."/>
        </authorList>
    </citation>
    <scope>NUCLEOTIDE SEQUENCE [LARGE SCALE GENOMIC DNA]</scope>
    <source>
        <strain evidence="11 12">DSM 17855</strain>
    </source>
</reference>
<feature type="transmembrane region" description="Helical" evidence="10">
    <location>
        <begin position="180"/>
        <end position="200"/>
    </location>
</feature>
<keyword evidence="6 10" id="KW-1133">Transmembrane helix</keyword>
<dbReference type="PANTHER" id="PTHR43298">
    <property type="entry name" value="MULTIDRUG RESISTANCE PROTEIN NORM-RELATED"/>
    <property type="match status" value="1"/>
</dbReference>
<dbReference type="EMBL" id="ABWZ01000001">
    <property type="protein sequence ID" value="EEB27493.1"/>
    <property type="molecule type" value="Genomic_DNA"/>
</dbReference>
<dbReference type="AlphaFoldDB" id="B6VRV7"/>
<dbReference type="InterPro" id="IPR002528">
    <property type="entry name" value="MATE_fam"/>
</dbReference>
<keyword evidence="7" id="KW-0406">Ion transport</keyword>
<comment type="subcellular location">
    <subcellularLocation>
        <location evidence="1">Cell membrane</location>
        <topology evidence="1">Multi-pass membrane protein</topology>
    </subcellularLocation>
</comment>
<dbReference type="Proteomes" id="UP000004849">
    <property type="component" value="Unassembled WGS sequence"/>
</dbReference>